<dbReference type="InterPro" id="IPR029044">
    <property type="entry name" value="Nucleotide-diphossugar_trans"/>
</dbReference>
<keyword evidence="8" id="KW-1185">Reference proteome</keyword>
<protein>
    <recommendedName>
        <fullName evidence="2">UTP--glucose-1-phosphate uridylyltransferase</fullName>
        <ecNumber evidence="2">2.7.7.9</ecNumber>
    </recommendedName>
</protein>
<sequence length="287" mass="32587">MKPIRKAVIPAAGFGTRFLPATKSIPKEMIPIVDKPVIQYIVEEALQSGIEEILIITGHGKRAIEDHFDTNVELEYDLYQKGKAQMLKLVQDISAINVHYIHQKHIRGLGDAILCAKSFIDNDPFAVLLGDDMMYNNQNPALQQLLQAYEKTGTTIMGCQPMTEEQMMPVDALKGSQCADSGLIRVHNIQELHKAPKGSQNYNCLGRYVFTPDIFEILNRVEPRDDGEIHLHDALRLMLDRQTIYACPIQGKRYDTANKLDYLKATVEYALRRQDLGPSFREYLKEL</sequence>
<dbReference type="EC" id="2.7.7.9" evidence="2"/>
<dbReference type="InterPro" id="IPR005835">
    <property type="entry name" value="NTP_transferase_dom"/>
</dbReference>
<gene>
    <name evidence="7" type="ORF">ACGTZG_00545</name>
</gene>
<evidence type="ECO:0000256" key="2">
    <source>
        <dbReference type="ARBA" id="ARBA00012415"/>
    </source>
</evidence>
<dbReference type="GO" id="GO:0003983">
    <property type="term" value="F:UTP:glucose-1-phosphate uridylyltransferase activity"/>
    <property type="evidence" value="ECO:0007669"/>
    <property type="project" value="UniProtKB-EC"/>
</dbReference>
<dbReference type="RefSeq" id="WP_113855944.1">
    <property type="nucleotide sequence ID" value="NZ_CP011940.1"/>
</dbReference>
<accession>A0ABW7DNU0</accession>
<dbReference type="CDD" id="cd02541">
    <property type="entry name" value="UGPase_prokaryotic"/>
    <property type="match status" value="1"/>
</dbReference>
<dbReference type="Pfam" id="PF00483">
    <property type="entry name" value="NTP_transferase"/>
    <property type="match status" value="1"/>
</dbReference>
<dbReference type="PANTHER" id="PTHR43197">
    <property type="entry name" value="UTP--GLUCOSE-1-PHOSPHATE URIDYLYLTRANSFERASE"/>
    <property type="match status" value="1"/>
</dbReference>
<dbReference type="PANTHER" id="PTHR43197:SF1">
    <property type="entry name" value="UTP--GLUCOSE-1-PHOSPHATE URIDYLYLTRANSFERASE"/>
    <property type="match status" value="1"/>
</dbReference>
<keyword evidence="3 7" id="KW-0808">Transferase</keyword>
<dbReference type="Proteomes" id="UP001605989">
    <property type="component" value="Unassembled WGS sequence"/>
</dbReference>
<evidence type="ECO:0000256" key="3">
    <source>
        <dbReference type="ARBA" id="ARBA00022679"/>
    </source>
</evidence>
<comment type="caution">
    <text evidence="7">The sequence shown here is derived from an EMBL/GenBank/DDBJ whole genome shotgun (WGS) entry which is preliminary data.</text>
</comment>
<organism evidence="7 8">
    <name type="scientific">Megasphaera hexanoica</name>
    <dbReference type="NCBI Taxonomy" id="1675036"/>
    <lineage>
        <taxon>Bacteria</taxon>
        <taxon>Bacillati</taxon>
        <taxon>Bacillota</taxon>
        <taxon>Negativicutes</taxon>
        <taxon>Veillonellales</taxon>
        <taxon>Veillonellaceae</taxon>
        <taxon>Megasphaera</taxon>
    </lineage>
</organism>
<evidence type="ECO:0000256" key="5">
    <source>
        <dbReference type="ARBA" id="ARBA00048128"/>
    </source>
</evidence>
<comment type="similarity">
    <text evidence="1">Belongs to the UDPGP type 2 family.</text>
</comment>
<dbReference type="SUPFAM" id="SSF53448">
    <property type="entry name" value="Nucleotide-diphospho-sugar transferases"/>
    <property type="match status" value="1"/>
</dbReference>
<keyword evidence="4 7" id="KW-0548">Nucleotidyltransferase</keyword>
<evidence type="ECO:0000313" key="7">
    <source>
        <dbReference type="EMBL" id="MFG6271675.1"/>
    </source>
</evidence>
<dbReference type="EMBL" id="JBIEKR010000001">
    <property type="protein sequence ID" value="MFG6271675.1"/>
    <property type="molecule type" value="Genomic_DNA"/>
</dbReference>
<evidence type="ECO:0000313" key="8">
    <source>
        <dbReference type="Proteomes" id="UP001605989"/>
    </source>
</evidence>
<dbReference type="InterPro" id="IPR005771">
    <property type="entry name" value="GalU_uridylyltTrfase_bac/arc"/>
</dbReference>
<evidence type="ECO:0000256" key="1">
    <source>
        <dbReference type="ARBA" id="ARBA00006890"/>
    </source>
</evidence>
<dbReference type="Gene3D" id="3.90.550.10">
    <property type="entry name" value="Spore Coat Polysaccharide Biosynthesis Protein SpsA, Chain A"/>
    <property type="match status" value="1"/>
</dbReference>
<comment type="catalytic activity">
    <reaction evidence="5">
        <text>alpha-D-glucose 1-phosphate + UTP + H(+) = UDP-alpha-D-glucose + diphosphate</text>
        <dbReference type="Rhea" id="RHEA:19889"/>
        <dbReference type="ChEBI" id="CHEBI:15378"/>
        <dbReference type="ChEBI" id="CHEBI:33019"/>
        <dbReference type="ChEBI" id="CHEBI:46398"/>
        <dbReference type="ChEBI" id="CHEBI:58601"/>
        <dbReference type="ChEBI" id="CHEBI:58885"/>
        <dbReference type="EC" id="2.7.7.9"/>
    </reaction>
</comment>
<proteinExistence type="inferred from homology"/>
<evidence type="ECO:0000256" key="4">
    <source>
        <dbReference type="ARBA" id="ARBA00022695"/>
    </source>
</evidence>
<feature type="domain" description="Nucleotidyl transferase" evidence="6">
    <location>
        <begin position="6"/>
        <end position="269"/>
    </location>
</feature>
<name>A0ABW7DNU0_9FIRM</name>
<evidence type="ECO:0000259" key="6">
    <source>
        <dbReference type="Pfam" id="PF00483"/>
    </source>
</evidence>
<reference evidence="7 8" key="1">
    <citation type="submission" date="2024-10" db="EMBL/GenBank/DDBJ databases">
        <authorList>
            <person name="Sang B.-I."/>
            <person name="Prabhaharan D."/>
        </authorList>
    </citation>
    <scope>NUCLEOTIDE SEQUENCE [LARGE SCALE GENOMIC DNA]</scope>
    <source>
        <strain evidence="7 8">MH</strain>
    </source>
</reference>